<gene>
    <name evidence="8" type="ORF">K8I29_12870</name>
</gene>
<dbReference type="Pfam" id="PF00872">
    <property type="entry name" value="Transposase_mut"/>
    <property type="match status" value="1"/>
</dbReference>
<evidence type="ECO:0000256" key="3">
    <source>
        <dbReference type="ARBA" id="ARBA00022578"/>
    </source>
</evidence>
<evidence type="ECO:0000313" key="8">
    <source>
        <dbReference type="EMBL" id="MBZ0157090.1"/>
    </source>
</evidence>
<evidence type="ECO:0000256" key="2">
    <source>
        <dbReference type="ARBA" id="ARBA00010961"/>
    </source>
</evidence>
<evidence type="ECO:0000256" key="5">
    <source>
        <dbReference type="ARBA" id="ARBA00023172"/>
    </source>
</evidence>
<comment type="caution">
    <text evidence="8">The sequence shown here is derived from an EMBL/GenBank/DDBJ whole genome shotgun (WGS) entry which is preliminary data.</text>
</comment>
<dbReference type="InterPro" id="IPR001207">
    <property type="entry name" value="Transposase_mutator"/>
</dbReference>
<accession>A0A953JEH0</accession>
<dbReference type="GO" id="GO:0006313">
    <property type="term" value="P:DNA transposition"/>
    <property type="evidence" value="ECO:0007669"/>
    <property type="project" value="UniProtKB-UniRule"/>
</dbReference>
<feature type="region of interest" description="Disordered" evidence="7">
    <location>
        <begin position="46"/>
        <end position="76"/>
    </location>
</feature>
<name>A0A953JEH0_9BACT</name>
<keyword evidence="5 6" id="KW-0233">DNA recombination</keyword>
<dbReference type="EMBL" id="JAIOIV010000105">
    <property type="protein sequence ID" value="MBZ0157090.1"/>
    <property type="molecule type" value="Genomic_DNA"/>
</dbReference>
<dbReference type="AlphaFoldDB" id="A0A953JEH0"/>
<feature type="compositionally biased region" description="Basic and acidic residues" evidence="7">
    <location>
        <begin position="67"/>
        <end position="76"/>
    </location>
</feature>
<dbReference type="PANTHER" id="PTHR33217:SF5">
    <property type="entry name" value="MUTATOR FAMILY TRANSPOSASE"/>
    <property type="match status" value="1"/>
</dbReference>
<sequence>MAIRDELIDELLKGYQEPEDLLGESGLLKQLTKALLDRCLQGEMTHHLGYGKHEPRGKNSGNSRNGSYEKRVIGEHGEMAVKVPRDRKGSFEPVILPKGQSRFSGFDDTIISLYAYHP</sequence>
<organism evidence="8 9">
    <name type="scientific">Candidatus Nitrobium versatile</name>
    <dbReference type="NCBI Taxonomy" id="2884831"/>
    <lineage>
        <taxon>Bacteria</taxon>
        <taxon>Pseudomonadati</taxon>
        <taxon>Nitrospirota</taxon>
        <taxon>Nitrospiria</taxon>
        <taxon>Nitrospirales</taxon>
        <taxon>Nitrospiraceae</taxon>
        <taxon>Candidatus Nitrobium</taxon>
    </lineage>
</organism>
<evidence type="ECO:0000313" key="9">
    <source>
        <dbReference type="Proteomes" id="UP000705867"/>
    </source>
</evidence>
<comment type="function">
    <text evidence="1 6">Required for the transposition of the insertion element.</text>
</comment>
<comment type="similarity">
    <text evidence="2 6">Belongs to the transposase mutator family.</text>
</comment>
<evidence type="ECO:0000256" key="4">
    <source>
        <dbReference type="ARBA" id="ARBA00023125"/>
    </source>
</evidence>
<keyword evidence="6" id="KW-0814">Transposable element</keyword>
<evidence type="ECO:0000256" key="6">
    <source>
        <dbReference type="RuleBase" id="RU365089"/>
    </source>
</evidence>
<dbReference type="GO" id="GO:0003677">
    <property type="term" value="F:DNA binding"/>
    <property type="evidence" value="ECO:0007669"/>
    <property type="project" value="UniProtKB-UniRule"/>
</dbReference>
<evidence type="ECO:0000256" key="7">
    <source>
        <dbReference type="SAM" id="MobiDB-lite"/>
    </source>
</evidence>
<dbReference type="Proteomes" id="UP000705867">
    <property type="component" value="Unassembled WGS sequence"/>
</dbReference>
<reference evidence="8" key="2">
    <citation type="submission" date="2021-08" db="EMBL/GenBank/DDBJ databases">
        <authorList>
            <person name="Dalcin Martins P."/>
        </authorList>
    </citation>
    <scope>NUCLEOTIDE SEQUENCE</scope>
    <source>
        <strain evidence="8">MAG_39</strain>
    </source>
</reference>
<dbReference type="PANTHER" id="PTHR33217">
    <property type="entry name" value="TRANSPOSASE FOR INSERTION SEQUENCE ELEMENT IS1081"/>
    <property type="match status" value="1"/>
</dbReference>
<proteinExistence type="inferred from homology"/>
<keyword evidence="4 6" id="KW-0238">DNA-binding</keyword>
<keyword evidence="3 6" id="KW-0815">Transposition</keyword>
<evidence type="ECO:0000256" key="1">
    <source>
        <dbReference type="ARBA" id="ARBA00002190"/>
    </source>
</evidence>
<dbReference type="GO" id="GO:0004803">
    <property type="term" value="F:transposase activity"/>
    <property type="evidence" value="ECO:0007669"/>
    <property type="project" value="UniProtKB-UniRule"/>
</dbReference>
<protein>
    <recommendedName>
        <fullName evidence="6">Mutator family transposase</fullName>
    </recommendedName>
</protein>
<reference evidence="8" key="1">
    <citation type="journal article" date="2021" name="bioRxiv">
        <title>Unraveling nitrogen, sulfur and carbon metabolic pathways and microbial community transcriptional responses to substrate deprivation and toxicity stresses in a bioreactor mimicking anoxic brackish coastal sediment conditions.</title>
        <authorList>
            <person name="Martins P.D."/>
            <person name="Echeveste M.J."/>
            <person name="Arshad A."/>
            <person name="Kurth J."/>
            <person name="Ouboter H."/>
            <person name="Jetten M.S.M."/>
            <person name="Welte C.U."/>
        </authorList>
    </citation>
    <scope>NUCLEOTIDE SEQUENCE</scope>
    <source>
        <strain evidence="8">MAG_39</strain>
    </source>
</reference>